<keyword evidence="6" id="KW-0067">ATP-binding</keyword>
<evidence type="ECO:0000256" key="9">
    <source>
        <dbReference type="ARBA" id="ARBA00072590"/>
    </source>
</evidence>
<dbReference type="PANTHER" id="PTHR10196">
    <property type="entry name" value="SUGAR KINASE"/>
    <property type="match status" value="1"/>
</dbReference>
<evidence type="ECO:0000256" key="3">
    <source>
        <dbReference type="ARBA" id="ARBA00022679"/>
    </source>
</evidence>
<dbReference type="EC" id="2.7.1.47" evidence="8"/>
<organism evidence="11 12">
    <name type="scientific">Synechococcus sp. (strain ATCC 27144 / PCC 6301 / SAUG 1402/1)</name>
    <name type="common">Anacystis nidulans</name>
    <dbReference type="NCBI Taxonomy" id="269084"/>
    <lineage>
        <taxon>Bacteria</taxon>
        <taxon>Bacillati</taxon>
        <taxon>Cyanobacteriota</taxon>
        <taxon>Cyanophyceae</taxon>
        <taxon>Synechococcales</taxon>
        <taxon>Synechococcaceae</taxon>
        <taxon>Synechococcus</taxon>
    </lineage>
</organism>
<dbReference type="Pfam" id="PF02782">
    <property type="entry name" value="FGGY_C"/>
    <property type="match status" value="1"/>
</dbReference>
<evidence type="ECO:0000256" key="7">
    <source>
        <dbReference type="ARBA" id="ARBA00051146"/>
    </source>
</evidence>
<dbReference type="EMBL" id="AP008231">
    <property type="protein sequence ID" value="BAD79832.1"/>
    <property type="molecule type" value="Genomic_DNA"/>
</dbReference>
<keyword evidence="4" id="KW-0547">Nucleotide-binding</keyword>
<dbReference type="Gene3D" id="3.30.420.40">
    <property type="match status" value="2"/>
</dbReference>
<dbReference type="CDD" id="cd07783">
    <property type="entry name" value="ASKHA_NBD_FGGY_SePSK_AtXK1-like"/>
    <property type="match status" value="1"/>
</dbReference>
<evidence type="ECO:0000256" key="2">
    <source>
        <dbReference type="ARBA" id="ARBA00009156"/>
    </source>
</evidence>
<evidence type="ECO:0000256" key="6">
    <source>
        <dbReference type="ARBA" id="ARBA00022840"/>
    </source>
</evidence>
<dbReference type="GO" id="GO:0005829">
    <property type="term" value="C:cytosol"/>
    <property type="evidence" value="ECO:0007669"/>
    <property type="project" value="TreeGrafter"/>
</dbReference>
<accession>A0A0H3K6V0</accession>
<dbReference type="PANTHER" id="PTHR10196:SF80">
    <property type="entry name" value="D-RIBULOSE KINASE"/>
    <property type="match status" value="1"/>
</dbReference>
<dbReference type="GO" id="GO:0005524">
    <property type="term" value="F:ATP binding"/>
    <property type="evidence" value="ECO:0007669"/>
    <property type="project" value="UniProtKB-KW"/>
</dbReference>
<dbReference type="GO" id="GO:0019150">
    <property type="term" value="F:D-ribulokinase activity"/>
    <property type="evidence" value="ECO:0007669"/>
    <property type="project" value="UniProtKB-EC"/>
</dbReference>
<protein>
    <recommendedName>
        <fullName evidence="9">D-ribulose kinase</fullName>
        <ecNumber evidence="8">2.7.1.47</ecNumber>
    </recommendedName>
</protein>
<evidence type="ECO:0000313" key="11">
    <source>
        <dbReference type="EMBL" id="BAD79832.1"/>
    </source>
</evidence>
<dbReference type="AlphaFoldDB" id="A0A0H3K6V0"/>
<gene>
    <name evidence="11" type="primary">xylB</name>
    <name evidence="11" type="ordered locus">syc1642_d</name>
</gene>
<reference evidence="11 12" key="1">
    <citation type="journal article" date="2007" name="Photosyn. Res.">
        <title>Complete nucleotide sequence of the freshwater unicellular cyanobacterium Synechococcus elongatus PCC 6301 chromosome: gene content and organization.</title>
        <authorList>
            <person name="Sugita C."/>
            <person name="Ogata K."/>
            <person name="Shikata M."/>
            <person name="Jikuya H."/>
            <person name="Takano J."/>
            <person name="Furumichi M."/>
            <person name="Kanehisa M."/>
            <person name="Omata T."/>
            <person name="Sugiura M."/>
            <person name="Sugita M."/>
        </authorList>
    </citation>
    <scope>NUCLEOTIDE SEQUENCE [LARGE SCALE GENOMIC DNA]</scope>
    <source>
        <strain evidence="12">ATCC 27144 / PCC 6301 / SAUG 1402/1</strain>
    </source>
</reference>
<evidence type="ECO:0000256" key="1">
    <source>
        <dbReference type="ARBA" id="ARBA00001968"/>
    </source>
</evidence>
<comment type="similarity">
    <text evidence="2">Belongs to the FGGY kinase family.</text>
</comment>
<sequence>MVVALGLDFGTSGARAIACDFDSDRSVSVSVTFPKTSQNWPQVWREALWQLLTQIPADWRSRIERIAIDGTSGTVLLCDREGQPQTEPLLYNQACPIGLADLADWVPADHAALSSTSSLAKLWFWQQQFGALPPDWQILAQADWLSLQLHGCSQQSDYHNALKLGYSPDRERFSKNLLDSELGALLPVVHEPGVAIGPILPAIAQEFGLSPDCQICAGTTDSIAAFLASGAHQPGVAVTSLGSTIVLKLLSQVAVSDRLTGVYSHKLGGYWLTGGASNCGGATLRQFFPDTELESLSCQIDPTKKSGLDYYPLPSRGERFPIADPDRLPQLEPRPENPVQFLQGLLEGLAQVETLGYQRLQDLGATPLKRIWTAGGGAKNAVWQQLRQQAIGVPIAIAPNTEAAFGTARLAAFGLAAFHSAGLKRT</sequence>
<dbReference type="GO" id="GO:0005997">
    <property type="term" value="P:xylulose metabolic process"/>
    <property type="evidence" value="ECO:0007669"/>
    <property type="project" value="TreeGrafter"/>
</dbReference>
<evidence type="ECO:0000256" key="5">
    <source>
        <dbReference type="ARBA" id="ARBA00022777"/>
    </source>
</evidence>
<dbReference type="GO" id="GO:0004856">
    <property type="term" value="F:D-xylulokinase activity"/>
    <property type="evidence" value="ECO:0007669"/>
    <property type="project" value="TreeGrafter"/>
</dbReference>
<feature type="domain" description="Carbohydrate kinase FGGY C-terminal" evidence="10">
    <location>
        <begin position="242"/>
        <end position="413"/>
    </location>
</feature>
<dbReference type="KEGG" id="syc:syc1642_d"/>
<comment type="cofactor">
    <cofactor evidence="1">
        <name>a divalent metal cation</name>
        <dbReference type="ChEBI" id="CHEBI:60240"/>
    </cofactor>
</comment>
<evidence type="ECO:0000256" key="4">
    <source>
        <dbReference type="ARBA" id="ARBA00022741"/>
    </source>
</evidence>
<keyword evidence="3" id="KW-0808">Transferase</keyword>
<dbReference type="FunFam" id="3.30.420.40:FF:000180">
    <property type="entry name" value="D-ribulose kinase isoform X1"/>
    <property type="match status" value="1"/>
</dbReference>
<dbReference type="InterPro" id="IPR018485">
    <property type="entry name" value="FGGY_C"/>
</dbReference>
<keyword evidence="5 11" id="KW-0418">Kinase</keyword>
<name>A0A0H3K6V0_SYNP6</name>
<dbReference type="InterPro" id="IPR043129">
    <property type="entry name" value="ATPase_NBD"/>
</dbReference>
<dbReference type="SUPFAM" id="SSF53067">
    <property type="entry name" value="Actin-like ATPase domain"/>
    <property type="match status" value="2"/>
</dbReference>
<dbReference type="eggNOG" id="COG1070">
    <property type="taxonomic scope" value="Bacteria"/>
</dbReference>
<evidence type="ECO:0000256" key="8">
    <source>
        <dbReference type="ARBA" id="ARBA00066370"/>
    </source>
</evidence>
<dbReference type="RefSeq" id="WP_011243952.1">
    <property type="nucleotide sequence ID" value="NC_006576.1"/>
</dbReference>
<proteinExistence type="inferred from homology"/>
<dbReference type="Proteomes" id="UP000001175">
    <property type="component" value="Chromosome"/>
</dbReference>
<comment type="catalytic activity">
    <reaction evidence="7">
        <text>D-ribulose + ATP = D-ribulose 5-phosphate + ADP + H(+)</text>
        <dbReference type="Rhea" id="RHEA:17601"/>
        <dbReference type="ChEBI" id="CHEBI:15378"/>
        <dbReference type="ChEBI" id="CHEBI:17173"/>
        <dbReference type="ChEBI" id="CHEBI:30616"/>
        <dbReference type="ChEBI" id="CHEBI:58121"/>
        <dbReference type="ChEBI" id="CHEBI:456216"/>
        <dbReference type="EC" id="2.7.1.47"/>
    </reaction>
</comment>
<evidence type="ECO:0000313" key="12">
    <source>
        <dbReference type="Proteomes" id="UP000001175"/>
    </source>
</evidence>
<evidence type="ECO:0000259" key="10">
    <source>
        <dbReference type="Pfam" id="PF02782"/>
    </source>
</evidence>